<dbReference type="CDD" id="cd06578">
    <property type="entry name" value="HemD"/>
    <property type="match status" value="1"/>
</dbReference>
<dbReference type="InterPro" id="IPR039793">
    <property type="entry name" value="UROS/Hem4"/>
</dbReference>
<dbReference type="InterPro" id="IPR036108">
    <property type="entry name" value="4pyrrol_syn_uPrphyn_synt_sf"/>
</dbReference>
<protein>
    <recommendedName>
        <fullName evidence="6">Bifunctional uroporphyrinogen-III C-methyltransferase/uroporphyrinogen-III synthase</fullName>
    </recommendedName>
</protein>
<dbReference type="GO" id="GO:0004852">
    <property type="term" value="F:uroporphyrinogen-III synthase activity"/>
    <property type="evidence" value="ECO:0007669"/>
    <property type="project" value="InterPro"/>
</dbReference>
<name>A0A1C0AR96_9ACTN</name>
<dbReference type="InterPro" id="IPR003754">
    <property type="entry name" value="4pyrrol_synth_uPrphyn_synth"/>
</dbReference>
<dbReference type="Gene3D" id="3.40.50.10090">
    <property type="match status" value="2"/>
</dbReference>
<evidence type="ECO:0000256" key="1">
    <source>
        <dbReference type="SAM" id="MobiDB-lite"/>
    </source>
</evidence>
<dbReference type="PANTHER" id="PTHR40082">
    <property type="entry name" value="BLR5956 PROTEIN"/>
    <property type="match status" value="1"/>
</dbReference>
<evidence type="ECO:0000259" key="2">
    <source>
        <dbReference type="Pfam" id="PF00590"/>
    </source>
</evidence>
<feature type="domain" description="Tetrapyrrole biosynthesis uroporphyrinogen III synthase" evidence="3">
    <location>
        <begin position="259"/>
        <end position="488"/>
    </location>
</feature>
<reference evidence="5" key="1">
    <citation type="submission" date="2016-07" db="EMBL/GenBank/DDBJ databases">
        <authorList>
            <person name="Florea S."/>
            <person name="Webb J.S."/>
            <person name="Jaromczyk J."/>
            <person name="Schardl C.L."/>
        </authorList>
    </citation>
    <scope>NUCLEOTIDE SEQUENCE [LARGE SCALE GENOMIC DNA]</scope>
    <source>
        <strain evidence="5">IPBSL-7</strain>
    </source>
</reference>
<dbReference type="AlphaFoldDB" id="A0A1C0AR96"/>
<accession>A0A1C0AR96</accession>
<dbReference type="SUPFAM" id="SSF53790">
    <property type="entry name" value="Tetrapyrrole methylase"/>
    <property type="match status" value="1"/>
</dbReference>
<dbReference type="GO" id="GO:0008168">
    <property type="term" value="F:methyltransferase activity"/>
    <property type="evidence" value="ECO:0007669"/>
    <property type="project" value="InterPro"/>
</dbReference>
<dbReference type="InterPro" id="IPR035996">
    <property type="entry name" value="4pyrrol_Methylase_sf"/>
</dbReference>
<sequence length="528" mass="55432">MEPTSPATPPEFEPSGGSVTFVGSGPGDLGLLTLSGSRAMRFADLIIVDPGADVEQVRALAPAHAEIKPSGSDDEVADILGAVARGRKVVRLHAGDYFTDADAGGVLPEVLAAAGIRANVVPGVTRWSAALSFGGVTATAAFAALDATREVPGIDAWPSAETLVVRTRGALSHEVATQAALRYGLTGTCLSMVGVGTTAQVSEVVSWADVDVADAGECYFIVGPGIEDSRRQRLAWFEGKPLFDWRIIAPRTKDDLGPLVEDLSHYGATTELVATMSIEPPRTEQAMEKAVRGLVDGRYLWVVFTSPHAVTAIADRLAEYGLDSRALSGISLAAVGRGTVEALARLGLVADLTPVVENTTGALATEFPAYDNLIDPLDRVLVPSADVAVEPLLVGLGRLGWDVEEVTAYRTVRAAPPPPEVRDDIKTGMYDAVVFTSATAVRNMIGIAGKPHAATVVAAIGPATAAACEMHGLRVDVVADAPTFESLAESLARFADRRRADQVAAGLPVTKPSQRKRRKRRKPVDPSV</sequence>
<evidence type="ECO:0008006" key="6">
    <source>
        <dbReference type="Google" id="ProtNLM"/>
    </source>
</evidence>
<dbReference type="Pfam" id="PF02602">
    <property type="entry name" value="HEM4"/>
    <property type="match status" value="1"/>
</dbReference>
<feature type="region of interest" description="Disordered" evidence="1">
    <location>
        <begin position="502"/>
        <end position="528"/>
    </location>
</feature>
<dbReference type="Pfam" id="PF00590">
    <property type="entry name" value="TP_methylase"/>
    <property type="match status" value="1"/>
</dbReference>
<dbReference type="Proteomes" id="UP000093501">
    <property type="component" value="Unassembled WGS sequence"/>
</dbReference>
<dbReference type="InterPro" id="IPR014777">
    <property type="entry name" value="4pyrrole_Mease_sub1"/>
</dbReference>
<dbReference type="EMBL" id="MBQD01000006">
    <property type="protein sequence ID" value="OCL36833.1"/>
    <property type="molecule type" value="Genomic_DNA"/>
</dbReference>
<feature type="compositionally biased region" description="Basic residues" evidence="1">
    <location>
        <begin position="513"/>
        <end position="522"/>
    </location>
</feature>
<dbReference type="SUPFAM" id="SSF69618">
    <property type="entry name" value="HemD-like"/>
    <property type="match status" value="1"/>
</dbReference>
<gene>
    <name evidence="4" type="ORF">BCR15_13435</name>
</gene>
<organism evidence="4 5">
    <name type="scientific">Tessaracoccus lapidicaptus</name>
    <dbReference type="NCBI Taxonomy" id="1427523"/>
    <lineage>
        <taxon>Bacteria</taxon>
        <taxon>Bacillati</taxon>
        <taxon>Actinomycetota</taxon>
        <taxon>Actinomycetes</taxon>
        <taxon>Propionibacteriales</taxon>
        <taxon>Propionibacteriaceae</taxon>
        <taxon>Tessaracoccus</taxon>
    </lineage>
</organism>
<evidence type="ECO:0000259" key="3">
    <source>
        <dbReference type="Pfam" id="PF02602"/>
    </source>
</evidence>
<keyword evidence="5" id="KW-1185">Reference proteome</keyword>
<comment type="caution">
    <text evidence="4">The sequence shown here is derived from an EMBL/GenBank/DDBJ whole genome shotgun (WGS) entry which is preliminary data.</text>
</comment>
<feature type="domain" description="Tetrapyrrole methylase" evidence="2">
    <location>
        <begin position="19"/>
        <end position="201"/>
    </location>
</feature>
<evidence type="ECO:0000313" key="5">
    <source>
        <dbReference type="Proteomes" id="UP000093501"/>
    </source>
</evidence>
<dbReference type="FunFam" id="3.40.50.10090:FF:000001">
    <property type="entry name" value="Bifunctional uroporphyrinogen-III C-methyltransferase/uroporphyrinogen-III synthase"/>
    <property type="match status" value="1"/>
</dbReference>
<evidence type="ECO:0000313" key="4">
    <source>
        <dbReference type="EMBL" id="OCL36833.1"/>
    </source>
</evidence>
<dbReference type="GO" id="GO:0006780">
    <property type="term" value="P:uroporphyrinogen III biosynthetic process"/>
    <property type="evidence" value="ECO:0007669"/>
    <property type="project" value="InterPro"/>
</dbReference>
<proteinExistence type="predicted"/>
<dbReference type="InterPro" id="IPR000878">
    <property type="entry name" value="4pyrrol_Mease"/>
</dbReference>
<dbReference type="Gene3D" id="3.40.1010.10">
    <property type="entry name" value="Cobalt-precorrin-4 Transmethylase, Domain 1"/>
    <property type="match status" value="1"/>
</dbReference>
<dbReference type="PANTHER" id="PTHR40082:SF1">
    <property type="entry name" value="BLR5956 PROTEIN"/>
    <property type="match status" value="1"/>
</dbReference>